<evidence type="ECO:0000313" key="1">
    <source>
        <dbReference type="EMBL" id="MBB5226605.1"/>
    </source>
</evidence>
<dbReference type="AlphaFoldDB" id="A0A7W8GA33"/>
<sequence>MKSDVATLQNIADTLKEEPMASQRVLAENAGISIGLMNAILKRFVERGWIMLTNVNLRKLSYAITPAGIAELSARSQKFAKRTFEIANKYNETLCKVVSDANKEGKNTLVLYGKSYIKFLLIYACQTYNVTFLEKTVDEPIEEDAFCVVGEQCEEKDIARLTEQGGVSLLDLMEE</sequence>
<dbReference type="Gene3D" id="1.10.10.10">
    <property type="entry name" value="Winged helix-like DNA-binding domain superfamily/Winged helix DNA-binding domain"/>
    <property type="match status" value="1"/>
</dbReference>
<dbReference type="Proteomes" id="UP000518887">
    <property type="component" value="Unassembled WGS sequence"/>
</dbReference>
<dbReference type="EMBL" id="JACHFQ010000006">
    <property type="protein sequence ID" value="MBB5226605.1"/>
    <property type="molecule type" value="Genomic_DNA"/>
</dbReference>
<proteinExistence type="predicted"/>
<name>A0A7W8GA33_9SPIR</name>
<reference evidence="1 2" key="1">
    <citation type="submission" date="2020-08" db="EMBL/GenBank/DDBJ databases">
        <title>Genomic Encyclopedia of Type Strains, Phase IV (KMG-IV): sequencing the most valuable type-strain genomes for metagenomic binning, comparative biology and taxonomic classification.</title>
        <authorList>
            <person name="Goeker M."/>
        </authorList>
    </citation>
    <scope>NUCLEOTIDE SEQUENCE [LARGE SCALE GENOMIC DNA]</scope>
    <source>
        <strain evidence="1 2">DSM 103462</strain>
    </source>
</reference>
<gene>
    <name evidence="1" type="ORF">HNP76_001986</name>
</gene>
<dbReference type="InterPro" id="IPR036388">
    <property type="entry name" value="WH-like_DNA-bd_sf"/>
</dbReference>
<dbReference type="SUPFAM" id="SSF46785">
    <property type="entry name" value="Winged helix' DNA-binding domain"/>
    <property type="match status" value="1"/>
</dbReference>
<keyword evidence="2" id="KW-1185">Reference proteome</keyword>
<dbReference type="InterPro" id="IPR036390">
    <property type="entry name" value="WH_DNA-bd_sf"/>
</dbReference>
<protein>
    <submittedName>
        <fullName evidence="1">Putative transcriptional regulator</fullName>
    </submittedName>
</protein>
<organism evidence="1 2">
    <name type="scientific">Treponema ruminis</name>
    <dbReference type="NCBI Taxonomy" id="744515"/>
    <lineage>
        <taxon>Bacteria</taxon>
        <taxon>Pseudomonadati</taxon>
        <taxon>Spirochaetota</taxon>
        <taxon>Spirochaetia</taxon>
        <taxon>Spirochaetales</taxon>
        <taxon>Treponemataceae</taxon>
        <taxon>Treponema</taxon>
    </lineage>
</organism>
<dbReference type="RefSeq" id="WP_184660037.1">
    <property type="nucleotide sequence ID" value="NZ_CP031518.1"/>
</dbReference>
<comment type="caution">
    <text evidence="1">The sequence shown here is derived from an EMBL/GenBank/DDBJ whole genome shotgun (WGS) entry which is preliminary data.</text>
</comment>
<dbReference type="Pfam" id="PF13412">
    <property type="entry name" value="HTH_24"/>
    <property type="match status" value="1"/>
</dbReference>
<evidence type="ECO:0000313" key="2">
    <source>
        <dbReference type="Proteomes" id="UP000518887"/>
    </source>
</evidence>
<accession>A0A7W8GA33</accession>